<dbReference type="Pfam" id="PF00929">
    <property type="entry name" value="RNase_T"/>
    <property type="match status" value="1"/>
</dbReference>
<dbReference type="Gene3D" id="3.40.50.10190">
    <property type="entry name" value="BRCT domain"/>
    <property type="match status" value="1"/>
</dbReference>
<keyword evidence="3" id="KW-1185">Reference proteome</keyword>
<sequence length="355" mass="39826">MVQPLIICQSCMKINVKKGTLNGLDLCSNCFDTMAPNIGVSKNNPDFIVIDFEIANSKMSSACSLGMVFVKDHEMIDEKYYLIQPPTMDFDEATIKIHGLTANDVRNEKKFNEVWEEIKSYFNGTTIIAHNAQFDMSVLYSCLTEYTIELPEFEYIDSIPLSTRACRGQGIGNSLAERAAYFNIQLTDHHNAIADARACAELVIACMKVKKRKTLQTYLSMFEIGIPVRKFSDLKPQTHFTKRNKYKAAKIAISEISVTVETISTSHPFFGKNVVFTGELTSLDRKEAMQRVVNAGGFIKSGVSSKTDFLVVGIQDKTLVGDKGISTKEKKAYELIEKGKDIKLINESEFNRLNK</sequence>
<reference evidence="2" key="1">
    <citation type="submission" date="2022-04" db="EMBL/GenBank/DDBJ databases">
        <authorList>
            <person name="Criscuolo A."/>
        </authorList>
    </citation>
    <scope>NUCLEOTIDE SEQUENCE</scope>
    <source>
        <strain evidence="2">CIP111895</strain>
    </source>
</reference>
<feature type="domain" description="BRCT" evidence="1">
    <location>
        <begin position="264"/>
        <end position="355"/>
    </location>
</feature>
<dbReference type="EMBL" id="CALBWS010000013">
    <property type="protein sequence ID" value="CAH2715136.1"/>
    <property type="molecule type" value="Genomic_DNA"/>
</dbReference>
<dbReference type="Gene3D" id="3.30.420.10">
    <property type="entry name" value="Ribonuclease H-like superfamily/Ribonuclease H"/>
    <property type="match status" value="1"/>
</dbReference>
<dbReference type="InterPro" id="IPR036397">
    <property type="entry name" value="RNaseH_sf"/>
</dbReference>
<organism evidence="2 3">
    <name type="scientific">Neobacillus rhizosphaerae</name>
    <dbReference type="NCBI Taxonomy" id="2880965"/>
    <lineage>
        <taxon>Bacteria</taxon>
        <taxon>Bacillati</taxon>
        <taxon>Bacillota</taxon>
        <taxon>Bacilli</taxon>
        <taxon>Bacillales</taxon>
        <taxon>Bacillaceae</taxon>
        <taxon>Neobacillus</taxon>
    </lineage>
</organism>
<evidence type="ECO:0000313" key="3">
    <source>
        <dbReference type="Proteomes" id="UP000838308"/>
    </source>
</evidence>
<dbReference type="EC" id="3.1.-.-" evidence="2"/>
<dbReference type="GO" id="GO:0004527">
    <property type="term" value="F:exonuclease activity"/>
    <property type="evidence" value="ECO:0007669"/>
    <property type="project" value="UniProtKB-KW"/>
</dbReference>
<dbReference type="InterPro" id="IPR013520">
    <property type="entry name" value="Ribonucl_H"/>
</dbReference>
<keyword evidence="2" id="KW-0269">Exonuclease</keyword>
<accession>A0ABM9ERA8</accession>
<keyword evidence="2" id="KW-0540">Nuclease</keyword>
<dbReference type="CDD" id="cd06130">
    <property type="entry name" value="DNA_pol_III_epsilon_like"/>
    <property type="match status" value="1"/>
</dbReference>
<dbReference type="PANTHER" id="PTHR30231">
    <property type="entry name" value="DNA POLYMERASE III SUBUNIT EPSILON"/>
    <property type="match status" value="1"/>
</dbReference>
<dbReference type="SMART" id="SM00479">
    <property type="entry name" value="EXOIII"/>
    <property type="match status" value="1"/>
</dbReference>
<name>A0ABM9ERA8_9BACI</name>
<dbReference type="InterPro" id="IPR001357">
    <property type="entry name" value="BRCT_dom"/>
</dbReference>
<dbReference type="Proteomes" id="UP000838308">
    <property type="component" value="Unassembled WGS sequence"/>
</dbReference>
<proteinExistence type="predicted"/>
<comment type="caution">
    <text evidence="2">The sequence shown here is derived from an EMBL/GenBank/DDBJ whole genome shotgun (WGS) entry which is preliminary data.</text>
</comment>
<gene>
    <name evidence="2" type="primary">dinG_2</name>
    <name evidence="2" type="ORF">BACCIP111895_02320</name>
</gene>
<evidence type="ECO:0000259" key="1">
    <source>
        <dbReference type="PROSITE" id="PS50172"/>
    </source>
</evidence>
<dbReference type="RefSeq" id="WP_248735433.1">
    <property type="nucleotide sequence ID" value="NZ_CALBWS010000013.1"/>
</dbReference>
<dbReference type="InterPro" id="IPR012337">
    <property type="entry name" value="RNaseH-like_sf"/>
</dbReference>
<dbReference type="Pfam" id="PF00533">
    <property type="entry name" value="BRCT"/>
    <property type="match status" value="1"/>
</dbReference>
<evidence type="ECO:0000313" key="2">
    <source>
        <dbReference type="EMBL" id="CAH2715136.1"/>
    </source>
</evidence>
<dbReference type="SUPFAM" id="SSF52113">
    <property type="entry name" value="BRCT domain"/>
    <property type="match status" value="1"/>
</dbReference>
<dbReference type="SUPFAM" id="SSF53098">
    <property type="entry name" value="Ribonuclease H-like"/>
    <property type="match status" value="1"/>
</dbReference>
<dbReference type="InterPro" id="IPR036420">
    <property type="entry name" value="BRCT_dom_sf"/>
</dbReference>
<dbReference type="PROSITE" id="PS50172">
    <property type="entry name" value="BRCT"/>
    <property type="match status" value="1"/>
</dbReference>
<dbReference type="CDD" id="cd17748">
    <property type="entry name" value="BRCT_DNA_ligase_like"/>
    <property type="match status" value="1"/>
</dbReference>
<protein>
    <submittedName>
        <fullName evidence="2">3'-5' exonuclease DinG</fullName>
        <ecNumber evidence="2">3.1.-.-</ecNumber>
    </submittedName>
</protein>
<keyword evidence="2" id="KW-0378">Hydrolase</keyword>
<dbReference type="PANTHER" id="PTHR30231:SF42">
    <property type="entry name" value="EXONUCLEASE"/>
    <property type="match status" value="1"/>
</dbReference>